<protein>
    <submittedName>
        <fullName evidence="2">Uncharacterized protein</fullName>
    </submittedName>
</protein>
<organism evidence="2 3">
    <name type="scientific">Microthyrium microscopicum</name>
    <dbReference type="NCBI Taxonomy" id="703497"/>
    <lineage>
        <taxon>Eukaryota</taxon>
        <taxon>Fungi</taxon>
        <taxon>Dikarya</taxon>
        <taxon>Ascomycota</taxon>
        <taxon>Pezizomycotina</taxon>
        <taxon>Dothideomycetes</taxon>
        <taxon>Dothideomycetes incertae sedis</taxon>
        <taxon>Microthyriales</taxon>
        <taxon>Microthyriaceae</taxon>
        <taxon>Microthyrium</taxon>
    </lineage>
</organism>
<dbReference type="OrthoDB" id="3944995at2759"/>
<evidence type="ECO:0000313" key="2">
    <source>
        <dbReference type="EMBL" id="KAF2671196.1"/>
    </source>
</evidence>
<accession>A0A6A6UHN0</accession>
<proteinExistence type="predicted"/>
<gene>
    <name evidence="2" type="ORF">BT63DRAFT_477723</name>
</gene>
<feature type="region of interest" description="Disordered" evidence="1">
    <location>
        <begin position="1"/>
        <end position="51"/>
    </location>
</feature>
<keyword evidence="3" id="KW-1185">Reference proteome</keyword>
<dbReference type="EMBL" id="MU004233">
    <property type="protein sequence ID" value="KAF2671196.1"/>
    <property type="molecule type" value="Genomic_DNA"/>
</dbReference>
<dbReference type="AlphaFoldDB" id="A0A6A6UHN0"/>
<dbReference type="Proteomes" id="UP000799302">
    <property type="component" value="Unassembled WGS sequence"/>
</dbReference>
<reference evidence="2" key="1">
    <citation type="journal article" date="2020" name="Stud. Mycol.">
        <title>101 Dothideomycetes genomes: a test case for predicting lifestyles and emergence of pathogens.</title>
        <authorList>
            <person name="Haridas S."/>
            <person name="Albert R."/>
            <person name="Binder M."/>
            <person name="Bloem J."/>
            <person name="Labutti K."/>
            <person name="Salamov A."/>
            <person name="Andreopoulos B."/>
            <person name="Baker S."/>
            <person name="Barry K."/>
            <person name="Bills G."/>
            <person name="Bluhm B."/>
            <person name="Cannon C."/>
            <person name="Castanera R."/>
            <person name="Culley D."/>
            <person name="Daum C."/>
            <person name="Ezra D."/>
            <person name="Gonzalez J."/>
            <person name="Henrissat B."/>
            <person name="Kuo A."/>
            <person name="Liang C."/>
            <person name="Lipzen A."/>
            <person name="Lutzoni F."/>
            <person name="Magnuson J."/>
            <person name="Mondo S."/>
            <person name="Nolan M."/>
            <person name="Ohm R."/>
            <person name="Pangilinan J."/>
            <person name="Park H.-J."/>
            <person name="Ramirez L."/>
            <person name="Alfaro M."/>
            <person name="Sun H."/>
            <person name="Tritt A."/>
            <person name="Yoshinaga Y."/>
            <person name="Zwiers L.-H."/>
            <person name="Turgeon B."/>
            <person name="Goodwin S."/>
            <person name="Spatafora J."/>
            <person name="Crous P."/>
            <person name="Grigoriev I."/>
        </authorList>
    </citation>
    <scope>NUCLEOTIDE SEQUENCE</scope>
    <source>
        <strain evidence="2">CBS 115976</strain>
    </source>
</reference>
<evidence type="ECO:0000313" key="3">
    <source>
        <dbReference type="Proteomes" id="UP000799302"/>
    </source>
</evidence>
<evidence type="ECO:0000256" key="1">
    <source>
        <dbReference type="SAM" id="MobiDB-lite"/>
    </source>
</evidence>
<name>A0A6A6UHN0_9PEZI</name>
<sequence>MPTLRKRVNAEVLVEDQKNQSPEPVAKKPRTTKATSSKKTTSTKKRAVPLKQNTLFDNKIENSNSSNVEASKKANAKIYATTCKKARETYNKLEKRIPGMDFGMFSPTADEFSAAIVTLLPSVKTLLEAPANGPVYAFNLLMCLADHSYAGGDLTAWPKICGFGDTDKPFKAMDELLVQIIDKS</sequence>